<dbReference type="InterPro" id="IPR036860">
    <property type="entry name" value="SH2_dom_sf"/>
</dbReference>
<dbReference type="GO" id="GO:0035591">
    <property type="term" value="F:signaling adaptor activity"/>
    <property type="evidence" value="ECO:0007669"/>
    <property type="project" value="InterPro"/>
</dbReference>
<feature type="domain" description="SH2" evidence="4">
    <location>
        <begin position="178"/>
        <end position="307"/>
    </location>
</feature>
<sequence length="320" mass="36787">MATLAAPAARKIYQQRSKLTALPLYYEGFLWIKRANSQENKYWTELRGTKLFLYDDKKQEMFADKIDLKGLVTVADKYPSNKQRAEVVLTLENEEVHIRTELTEDAEEWKGFIRTVVELAVPNCLALLPGQLIRLKEVLEKETSRRASDIPEEEPPSPPLSTCKTYEEVFPTNTPCKTYEDAVSFPQCFHSVTRAEAAEMLLKTESSENLILRPGADSISYAVSIREDLDKPLIKHYRVVSSEKGYKIELDKPITLDSLQEVVDHFVKETKGKLKPFNSHEYDTQIDDHKKRISNTFSQKKKLQYPSGTDNTYVNVTSWK</sequence>
<gene>
    <name evidence="6" type="primary">STAP1</name>
</gene>
<dbReference type="Proteomes" id="UP000694569">
    <property type="component" value="Unplaced"/>
</dbReference>
<dbReference type="InterPro" id="IPR000980">
    <property type="entry name" value="SH2"/>
</dbReference>
<dbReference type="InterPro" id="IPR039111">
    <property type="entry name" value="STAP1/STAP2"/>
</dbReference>
<keyword evidence="1" id="KW-0597">Phosphoprotein</keyword>
<evidence type="ECO:0000256" key="3">
    <source>
        <dbReference type="PROSITE-ProRule" id="PRU00191"/>
    </source>
</evidence>
<evidence type="ECO:0000313" key="6">
    <source>
        <dbReference type="Ensembl" id="ENSLLEP00000001418.1"/>
    </source>
</evidence>
<dbReference type="Gene3D" id="2.30.29.30">
    <property type="entry name" value="Pleckstrin-homology domain (PH domain)/Phosphotyrosine-binding domain (PTB)"/>
    <property type="match status" value="1"/>
</dbReference>
<evidence type="ECO:0000259" key="5">
    <source>
        <dbReference type="PROSITE" id="PS50003"/>
    </source>
</evidence>
<dbReference type="GO" id="GO:0019901">
    <property type="term" value="F:protein kinase binding"/>
    <property type="evidence" value="ECO:0007669"/>
    <property type="project" value="TreeGrafter"/>
</dbReference>
<dbReference type="SUPFAM" id="SSF50729">
    <property type="entry name" value="PH domain-like"/>
    <property type="match status" value="1"/>
</dbReference>
<evidence type="ECO:0000256" key="1">
    <source>
        <dbReference type="ARBA" id="ARBA00022553"/>
    </source>
</evidence>
<dbReference type="Gene3D" id="3.30.505.10">
    <property type="entry name" value="SH2 domain"/>
    <property type="match status" value="1"/>
</dbReference>
<dbReference type="InterPro" id="IPR001849">
    <property type="entry name" value="PH_domain"/>
</dbReference>
<dbReference type="PANTHER" id="PTHR16186">
    <property type="entry name" value="SIGNAL-TRANSDUCING ADAPTOR PROTEIN-RELATED"/>
    <property type="match status" value="1"/>
</dbReference>
<dbReference type="GeneTree" id="ENSGT00530000063841"/>
<reference evidence="6" key="2">
    <citation type="submission" date="2025-09" db="UniProtKB">
        <authorList>
            <consortium name="Ensembl"/>
        </authorList>
    </citation>
    <scope>IDENTIFICATION</scope>
</reference>
<dbReference type="Ensembl" id="ENSLLET00000001489.1">
    <property type="protein sequence ID" value="ENSLLEP00000001418.1"/>
    <property type="gene ID" value="ENSLLEG00000000918.1"/>
</dbReference>
<dbReference type="InterPro" id="IPR011993">
    <property type="entry name" value="PH-like_dom_sf"/>
</dbReference>
<dbReference type="GO" id="GO:0007169">
    <property type="term" value="P:cell surface receptor protein tyrosine kinase signaling pathway"/>
    <property type="evidence" value="ECO:0007669"/>
    <property type="project" value="TreeGrafter"/>
</dbReference>
<proteinExistence type="predicted"/>
<accession>A0A8C5LPQ6</accession>
<keyword evidence="2 3" id="KW-0727">SH2 domain</keyword>
<dbReference type="PANTHER" id="PTHR16186:SF10">
    <property type="entry name" value="SIGNAL-TRANSDUCING ADAPTOR PROTEIN 1"/>
    <property type="match status" value="1"/>
</dbReference>
<reference evidence="6" key="1">
    <citation type="submission" date="2025-08" db="UniProtKB">
        <authorList>
            <consortium name="Ensembl"/>
        </authorList>
    </citation>
    <scope>IDENTIFICATION</scope>
</reference>
<name>A0A8C5LPQ6_9ANUR</name>
<dbReference type="SMART" id="SM00233">
    <property type="entry name" value="PH"/>
    <property type="match status" value="1"/>
</dbReference>
<dbReference type="OrthoDB" id="6086001at2759"/>
<keyword evidence="7" id="KW-1185">Reference proteome</keyword>
<organism evidence="6 7">
    <name type="scientific">Leptobrachium leishanense</name>
    <name type="common">Leishan spiny toad</name>
    <dbReference type="NCBI Taxonomy" id="445787"/>
    <lineage>
        <taxon>Eukaryota</taxon>
        <taxon>Metazoa</taxon>
        <taxon>Chordata</taxon>
        <taxon>Craniata</taxon>
        <taxon>Vertebrata</taxon>
        <taxon>Euteleostomi</taxon>
        <taxon>Amphibia</taxon>
        <taxon>Batrachia</taxon>
        <taxon>Anura</taxon>
        <taxon>Pelobatoidea</taxon>
        <taxon>Megophryidae</taxon>
        <taxon>Leptobrachium</taxon>
    </lineage>
</organism>
<evidence type="ECO:0000313" key="7">
    <source>
        <dbReference type="Proteomes" id="UP000694569"/>
    </source>
</evidence>
<dbReference type="GO" id="GO:0050861">
    <property type="term" value="P:positive regulation of B cell receptor signaling pathway"/>
    <property type="evidence" value="ECO:0007669"/>
    <property type="project" value="TreeGrafter"/>
</dbReference>
<evidence type="ECO:0000256" key="2">
    <source>
        <dbReference type="ARBA" id="ARBA00022999"/>
    </source>
</evidence>
<dbReference type="SUPFAM" id="SSF55550">
    <property type="entry name" value="SH2 domain"/>
    <property type="match status" value="1"/>
</dbReference>
<dbReference type="PROSITE" id="PS50003">
    <property type="entry name" value="PH_DOMAIN"/>
    <property type="match status" value="1"/>
</dbReference>
<feature type="domain" description="PH" evidence="5">
    <location>
        <begin position="23"/>
        <end position="118"/>
    </location>
</feature>
<evidence type="ECO:0000259" key="4">
    <source>
        <dbReference type="PROSITE" id="PS50001"/>
    </source>
</evidence>
<dbReference type="AlphaFoldDB" id="A0A8C5LPQ6"/>
<protein>
    <submittedName>
        <fullName evidence="6">Signal transducing adaptor family member 1</fullName>
    </submittedName>
</protein>
<dbReference type="PROSITE" id="PS50001">
    <property type="entry name" value="SH2"/>
    <property type="match status" value="1"/>
</dbReference>